<name>A0A2A9CPC9_9ACTN</name>
<proteinExistence type="predicted"/>
<dbReference type="PANTHER" id="PTHR43854">
    <property type="entry name" value="INDOLEPYRUVATE OXIDOREDUCTASE SUBUNIT IORB"/>
    <property type="match status" value="1"/>
</dbReference>
<accession>A0A2A9CPC9</accession>
<dbReference type="InterPro" id="IPR052198">
    <property type="entry name" value="IorB_Oxidoreductase"/>
</dbReference>
<protein>
    <submittedName>
        <fullName evidence="3">Indolepyruvate ferredoxin oxidoreductase beta subunit</fullName>
    </submittedName>
</protein>
<feature type="domain" description="Pyruvate/ketoisovalerate oxidoreductase catalytic" evidence="2">
    <location>
        <begin position="13"/>
        <end position="184"/>
    </location>
</feature>
<keyword evidence="1" id="KW-0560">Oxidoreductase</keyword>
<dbReference type="Pfam" id="PF01558">
    <property type="entry name" value="POR"/>
    <property type="match status" value="1"/>
</dbReference>
<evidence type="ECO:0000313" key="3">
    <source>
        <dbReference type="EMBL" id="PFG16198.1"/>
    </source>
</evidence>
<evidence type="ECO:0000256" key="1">
    <source>
        <dbReference type="ARBA" id="ARBA00023002"/>
    </source>
</evidence>
<dbReference type="EMBL" id="PDJC01000001">
    <property type="protein sequence ID" value="PFG16198.1"/>
    <property type="molecule type" value="Genomic_DNA"/>
</dbReference>
<dbReference type="Proteomes" id="UP000226079">
    <property type="component" value="Unassembled WGS sequence"/>
</dbReference>
<dbReference type="SUPFAM" id="SSF53323">
    <property type="entry name" value="Pyruvate-ferredoxin oxidoreductase, PFOR, domain III"/>
    <property type="match status" value="1"/>
</dbReference>
<dbReference type="AlphaFoldDB" id="A0A2A9CPC9"/>
<comment type="caution">
    <text evidence="3">The sequence shown here is derived from an EMBL/GenBank/DDBJ whole genome shotgun (WGS) entry which is preliminary data.</text>
</comment>
<dbReference type="GO" id="GO:0016903">
    <property type="term" value="F:oxidoreductase activity, acting on the aldehyde or oxo group of donors"/>
    <property type="evidence" value="ECO:0007669"/>
    <property type="project" value="InterPro"/>
</dbReference>
<keyword evidence="3" id="KW-0670">Pyruvate</keyword>
<dbReference type="RefSeq" id="WP_098459759.1">
    <property type="nucleotide sequence ID" value="NZ_PDJC01000001.1"/>
</dbReference>
<keyword evidence="4" id="KW-1185">Reference proteome</keyword>
<evidence type="ECO:0000259" key="2">
    <source>
        <dbReference type="Pfam" id="PF01558"/>
    </source>
</evidence>
<organism evidence="3 4">
    <name type="scientific">Propionicimonas paludicola</name>
    <dbReference type="NCBI Taxonomy" id="185243"/>
    <lineage>
        <taxon>Bacteria</taxon>
        <taxon>Bacillati</taxon>
        <taxon>Actinomycetota</taxon>
        <taxon>Actinomycetes</taxon>
        <taxon>Propionibacteriales</taxon>
        <taxon>Nocardioidaceae</taxon>
        <taxon>Propionicimonas</taxon>
    </lineage>
</organism>
<sequence>MSEVFNALLVGVGGQGIVLSSDILAEAAALSGLDVKKSEIHGMSRRGGPVFSHVRFGAVVHSPVIPTGAADLILAMEPMELLRWAPWAGPGAAACYLAAPILPVGVEEYPEGLADELARLFPRLVRIELASIRRSVPLKVRNTALLGAASVFLPLELDSFAAAITVLAPRGSAEANQAAFDTGRALAEAQLKEPADVE</sequence>
<dbReference type="Gene3D" id="3.40.920.10">
    <property type="entry name" value="Pyruvate-ferredoxin oxidoreductase, PFOR, domain III"/>
    <property type="match status" value="1"/>
</dbReference>
<dbReference type="PANTHER" id="PTHR43854:SF1">
    <property type="entry name" value="INDOLEPYRUVATE OXIDOREDUCTASE SUBUNIT IORB"/>
    <property type="match status" value="1"/>
</dbReference>
<dbReference type="InterPro" id="IPR019752">
    <property type="entry name" value="Pyrv/ketoisovalerate_OxRed_cat"/>
</dbReference>
<dbReference type="InterPro" id="IPR002869">
    <property type="entry name" value="Pyrv_flavodox_OxRed_cen"/>
</dbReference>
<reference evidence="3 4" key="1">
    <citation type="submission" date="2017-10" db="EMBL/GenBank/DDBJ databases">
        <title>Sequencing the genomes of 1000 actinobacteria strains.</title>
        <authorList>
            <person name="Klenk H.-P."/>
        </authorList>
    </citation>
    <scope>NUCLEOTIDE SEQUENCE [LARGE SCALE GENOMIC DNA]</scope>
    <source>
        <strain evidence="3 4">DSM 15597</strain>
    </source>
</reference>
<dbReference type="OrthoDB" id="9800445at2"/>
<gene>
    <name evidence="3" type="ORF">ATK74_0730</name>
</gene>
<evidence type="ECO:0000313" key="4">
    <source>
        <dbReference type="Proteomes" id="UP000226079"/>
    </source>
</evidence>